<evidence type="ECO:0000313" key="1">
    <source>
        <dbReference type="EMBL" id="GEU59854.1"/>
    </source>
</evidence>
<proteinExistence type="predicted"/>
<comment type="caution">
    <text evidence="1">The sequence shown here is derived from an EMBL/GenBank/DDBJ whole genome shotgun (WGS) entry which is preliminary data.</text>
</comment>
<dbReference type="EMBL" id="BKCJ010004243">
    <property type="protein sequence ID" value="GEU59854.1"/>
    <property type="molecule type" value="Genomic_DNA"/>
</dbReference>
<dbReference type="AlphaFoldDB" id="A0A6L2LHY7"/>
<name>A0A6L2LHY7_TANCI</name>
<protein>
    <recommendedName>
        <fullName evidence="2">Retrotransposon gag domain-containing protein</fullName>
    </recommendedName>
</protein>
<gene>
    <name evidence="1" type="ORF">Tci_031832</name>
</gene>
<evidence type="ECO:0008006" key="2">
    <source>
        <dbReference type="Google" id="ProtNLM"/>
    </source>
</evidence>
<reference evidence="1" key="1">
    <citation type="journal article" date="2019" name="Sci. Rep.">
        <title>Draft genome of Tanacetum cinerariifolium, the natural source of mosquito coil.</title>
        <authorList>
            <person name="Yamashiro T."/>
            <person name="Shiraishi A."/>
            <person name="Satake H."/>
            <person name="Nakayama K."/>
        </authorList>
    </citation>
    <scope>NUCLEOTIDE SEQUENCE</scope>
</reference>
<accession>A0A6L2LHY7</accession>
<organism evidence="1">
    <name type="scientific">Tanacetum cinerariifolium</name>
    <name type="common">Dalmatian daisy</name>
    <name type="synonym">Chrysanthemum cinerariifolium</name>
    <dbReference type="NCBI Taxonomy" id="118510"/>
    <lineage>
        <taxon>Eukaryota</taxon>
        <taxon>Viridiplantae</taxon>
        <taxon>Streptophyta</taxon>
        <taxon>Embryophyta</taxon>
        <taxon>Tracheophyta</taxon>
        <taxon>Spermatophyta</taxon>
        <taxon>Magnoliopsida</taxon>
        <taxon>eudicotyledons</taxon>
        <taxon>Gunneridae</taxon>
        <taxon>Pentapetalae</taxon>
        <taxon>asterids</taxon>
        <taxon>campanulids</taxon>
        <taxon>Asterales</taxon>
        <taxon>Asteraceae</taxon>
        <taxon>Asteroideae</taxon>
        <taxon>Anthemideae</taxon>
        <taxon>Anthemidinae</taxon>
        <taxon>Tanacetum</taxon>
    </lineage>
</organism>
<sequence>MACIDDVMLTNSKLKIKDEFLKILQDGAFNGMNGEDVADHIAKVLKITERIKMPNIEKNTLRLHVFSNSLSGDSRKWWNKEIERTTIDWNEMCNKFLREYYPLSRSYNSKGPDDLDNDKDYLEFLYWLALKFDNYWEIDKNTQYKLWEFYMNKRTNRMIDDLNIKECSDTFYKPYLDSQDDKDIYKVIDREILRYQSPLLATSTTQTSYAEPKNLQ</sequence>